<dbReference type="Proteomes" id="UP000646244">
    <property type="component" value="Unassembled WGS sequence"/>
</dbReference>
<keyword evidence="1" id="KW-0812">Transmembrane</keyword>
<reference evidence="2" key="2">
    <citation type="submission" date="2020-09" db="EMBL/GenBank/DDBJ databases">
        <authorList>
            <person name="Sun Q."/>
            <person name="Ohkuma M."/>
        </authorList>
    </citation>
    <scope>NUCLEOTIDE SEQUENCE</scope>
    <source>
        <strain evidence="2">JCM 4633</strain>
    </source>
</reference>
<dbReference type="EMBL" id="BMVB01000038">
    <property type="protein sequence ID" value="GHC72886.1"/>
    <property type="molecule type" value="Genomic_DNA"/>
</dbReference>
<gene>
    <name evidence="2" type="ORF">GCM10010507_60090</name>
</gene>
<accession>A0A918WRN0</accession>
<name>A0A918WRN0_STRCJ</name>
<protein>
    <submittedName>
        <fullName evidence="2">Uncharacterized protein</fullName>
    </submittedName>
</protein>
<reference evidence="2" key="1">
    <citation type="journal article" date="2014" name="Int. J. Syst. Evol. Microbiol.">
        <title>Complete genome sequence of Corynebacterium casei LMG S-19264T (=DSM 44701T), isolated from a smear-ripened cheese.</title>
        <authorList>
            <consortium name="US DOE Joint Genome Institute (JGI-PGF)"/>
            <person name="Walter F."/>
            <person name="Albersmeier A."/>
            <person name="Kalinowski J."/>
            <person name="Ruckert C."/>
        </authorList>
    </citation>
    <scope>NUCLEOTIDE SEQUENCE</scope>
    <source>
        <strain evidence="2">JCM 4633</strain>
    </source>
</reference>
<evidence type="ECO:0000256" key="1">
    <source>
        <dbReference type="SAM" id="Phobius"/>
    </source>
</evidence>
<organism evidence="2 3">
    <name type="scientific">Streptomyces cinnamoneus</name>
    <name type="common">Streptoverticillium cinnamoneum</name>
    <dbReference type="NCBI Taxonomy" id="53446"/>
    <lineage>
        <taxon>Bacteria</taxon>
        <taxon>Bacillati</taxon>
        <taxon>Actinomycetota</taxon>
        <taxon>Actinomycetes</taxon>
        <taxon>Kitasatosporales</taxon>
        <taxon>Streptomycetaceae</taxon>
        <taxon>Streptomyces</taxon>
        <taxon>Streptomyces cinnamoneus group</taxon>
    </lineage>
</organism>
<evidence type="ECO:0000313" key="3">
    <source>
        <dbReference type="Proteomes" id="UP000646244"/>
    </source>
</evidence>
<keyword evidence="1" id="KW-1133">Transmembrane helix</keyword>
<dbReference type="AlphaFoldDB" id="A0A918WRN0"/>
<comment type="caution">
    <text evidence="2">The sequence shown here is derived from an EMBL/GenBank/DDBJ whole genome shotgun (WGS) entry which is preliminary data.</text>
</comment>
<sequence>MDAVRPEPAAERAPAYRQMGRRPAIIGLVPLVHVFMVPIPVVAGMETASTFCDNRDRCTEALAEASDGAGR</sequence>
<feature type="transmembrane region" description="Helical" evidence="1">
    <location>
        <begin position="24"/>
        <end position="45"/>
    </location>
</feature>
<proteinExistence type="predicted"/>
<keyword evidence="1" id="KW-0472">Membrane</keyword>
<evidence type="ECO:0000313" key="2">
    <source>
        <dbReference type="EMBL" id="GHC72886.1"/>
    </source>
</evidence>